<dbReference type="PANTHER" id="PTHR10704:SF44">
    <property type="entry name" value="LD35051P-RELATED"/>
    <property type="match status" value="1"/>
</dbReference>
<organism evidence="2 3">
    <name type="scientific">Porites evermanni</name>
    <dbReference type="NCBI Taxonomy" id="104178"/>
    <lineage>
        <taxon>Eukaryota</taxon>
        <taxon>Metazoa</taxon>
        <taxon>Cnidaria</taxon>
        <taxon>Anthozoa</taxon>
        <taxon>Hexacorallia</taxon>
        <taxon>Scleractinia</taxon>
        <taxon>Fungiina</taxon>
        <taxon>Poritidae</taxon>
        <taxon>Porites</taxon>
    </lineage>
</organism>
<accession>A0ABN8N7N3</accession>
<dbReference type="Proteomes" id="UP001159427">
    <property type="component" value="Unassembled WGS sequence"/>
</dbReference>
<dbReference type="InterPro" id="IPR027417">
    <property type="entry name" value="P-loop_NTPase"/>
</dbReference>
<evidence type="ECO:0000313" key="2">
    <source>
        <dbReference type="EMBL" id="CAH3041151.1"/>
    </source>
</evidence>
<dbReference type="InterPro" id="IPR051135">
    <property type="entry name" value="Gal/GlcNAc/GalNAc_ST"/>
</dbReference>
<name>A0ABN8N7N3_9CNID</name>
<proteinExistence type="predicted"/>
<gene>
    <name evidence="2" type="ORF">PEVE_00040183</name>
</gene>
<dbReference type="PROSITE" id="PS51257">
    <property type="entry name" value="PROKAR_LIPOPROTEIN"/>
    <property type="match status" value="1"/>
</dbReference>
<feature type="domain" description="Sulfotransferase" evidence="1">
    <location>
        <begin position="47"/>
        <end position="345"/>
    </location>
</feature>
<dbReference type="PANTHER" id="PTHR10704">
    <property type="entry name" value="CARBOHYDRATE SULFOTRANSFERASE"/>
    <property type="match status" value="1"/>
</dbReference>
<protein>
    <recommendedName>
        <fullName evidence="1">Sulfotransferase domain-containing protein</fullName>
    </recommendedName>
</protein>
<sequence length="361" mass="41632">MAKPRRVPGILALVALGTVACIVIKTYTWYPNLVSLSPSKRPTKEKTNVLILAQGRSGSSFLGQIFNSHQEVFYIYEPLITFQLTTVRDSKLYEQSTVRLLRDIFSCRFDQQREFLSFMSKMPLNRFSSRALTSPYCKNLTNARENRTYMHCQDLDPLITSLSCAVHKHIVVKVLLHRLLPLLDVDKLAPLFNSSSKLKIIHLMRDPRAVIASMDRVGWTLNNNVVNTVTKDFSLFKALTRKFCYDMVRSLSFALSAEAKFPHNYKLIRYEDLVRSPFNLSKELFDFAGFPISDHVYEFLANSTNSHDRRNVHEYATFRSNASLLIDSWRRQLGLDAVHTIENYCWPVLEILRYTPMSGQS</sequence>
<evidence type="ECO:0000259" key="1">
    <source>
        <dbReference type="Pfam" id="PF00685"/>
    </source>
</evidence>
<dbReference type="EMBL" id="CALNXI010000728">
    <property type="protein sequence ID" value="CAH3041151.1"/>
    <property type="molecule type" value="Genomic_DNA"/>
</dbReference>
<dbReference type="InterPro" id="IPR000863">
    <property type="entry name" value="Sulfotransferase_dom"/>
</dbReference>
<evidence type="ECO:0000313" key="3">
    <source>
        <dbReference type="Proteomes" id="UP001159427"/>
    </source>
</evidence>
<dbReference type="SUPFAM" id="SSF52540">
    <property type="entry name" value="P-loop containing nucleoside triphosphate hydrolases"/>
    <property type="match status" value="1"/>
</dbReference>
<dbReference type="Gene3D" id="3.40.50.300">
    <property type="entry name" value="P-loop containing nucleotide triphosphate hydrolases"/>
    <property type="match status" value="1"/>
</dbReference>
<comment type="caution">
    <text evidence="2">The sequence shown here is derived from an EMBL/GenBank/DDBJ whole genome shotgun (WGS) entry which is preliminary data.</text>
</comment>
<reference evidence="2 3" key="1">
    <citation type="submission" date="2022-05" db="EMBL/GenBank/DDBJ databases">
        <authorList>
            <consortium name="Genoscope - CEA"/>
            <person name="William W."/>
        </authorList>
    </citation>
    <scope>NUCLEOTIDE SEQUENCE [LARGE SCALE GENOMIC DNA]</scope>
</reference>
<keyword evidence="3" id="KW-1185">Reference proteome</keyword>
<dbReference type="Pfam" id="PF00685">
    <property type="entry name" value="Sulfotransfer_1"/>
    <property type="match status" value="1"/>
</dbReference>